<protein>
    <submittedName>
        <fullName evidence="2">Uncharacterized protein</fullName>
    </submittedName>
</protein>
<evidence type="ECO:0000313" key="3">
    <source>
        <dbReference type="Proteomes" id="UP001607303"/>
    </source>
</evidence>
<feature type="region of interest" description="Disordered" evidence="1">
    <location>
        <begin position="145"/>
        <end position="204"/>
    </location>
</feature>
<dbReference type="Proteomes" id="UP001607303">
    <property type="component" value="Unassembled WGS sequence"/>
</dbReference>
<feature type="non-terminal residue" evidence="2">
    <location>
        <position position="288"/>
    </location>
</feature>
<evidence type="ECO:0000313" key="2">
    <source>
        <dbReference type="EMBL" id="KAL2723374.1"/>
    </source>
</evidence>
<feature type="compositionally biased region" description="Basic residues" evidence="1">
    <location>
        <begin position="12"/>
        <end position="27"/>
    </location>
</feature>
<feature type="compositionally biased region" description="Acidic residues" evidence="1">
    <location>
        <begin position="149"/>
        <end position="203"/>
    </location>
</feature>
<dbReference type="EMBL" id="JAYRBN010000114">
    <property type="protein sequence ID" value="KAL2723374.1"/>
    <property type="molecule type" value="Genomic_DNA"/>
</dbReference>
<accession>A0ABD2ARY2</accession>
<name>A0ABD2ARY2_VESMC</name>
<proteinExistence type="predicted"/>
<organism evidence="2 3">
    <name type="scientific">Vespula maculifrons</name>
    <name type="common">Eastern yellow jacket</name>
    <name type="synonym">Wasp</name>
    <dbReference type="NCBI Taxonomy" id="7453"/>
    <lineage>
        <taxon>Eukaryota</taxon>
        <taxon>Metazoa</taxon>
        <taxon>Ecdysozoa</taxon>
        <taxon>Arthropoda</taxon>
        <taxon>Hexapoda</taxon>
        <taxon>Insecta</taxon>
        <taxon>Pterygota</taxon>
        <taxon>Neoptera</taxon>
        <taxon>Endopterygota</taxon>
        <taxon>Hymenoptera</taxon>
        <taxon>Apocrita</taxon>
        <taxon>Aculeata</taxon>
        <taxon>Vespoidea</taxon>
        <taxon>Vespidae</taxon>
        <taxon>Vespinae</taxon>
        <taxon>Vespula</taxon>
    </lineage>
</organism>
<feature type="region of interest" description="Disordered" evidence="1">
    <location>
        <begin position="1"/>
        <end position="27"/>
    </location>
</feature>
<sequence length="288" mass="32115">MKRELENSGSRVHGRRRRRRRRKTRRKRFPCMQMGIKELECWRREVGVIINRSPEPTLGCDEYDREQPAAAAAGVKPAVSQQAVMSHIEKYLTGFRDVVIAAAAAAAAGSSGGRGCVGSGGVVAVLFRQKGIELSPSIFVAVNATSHDYDDDDDDDNDDDDGDGDKDDEDDEDDEEDDDDVDDDNNNDDEDDNDDDDDDDDDDDKVKNDCDIYYFKVLLSHCDCCCNNDEEEVDEEKMEKGEDDEAMTKSFGDFVLFDLTIEGTNLIIYDPGVGHARRTISSLDVVLS</sequence>
<dbReference type="AlphaFoldDB" id="A0ABD2ARY2"/>
<reference evidence="2 3" key="1">
    <citation type="journal article" date="2024" name="Ann. Entomol. Soc. Am.">
        <title>Genomic analyses of the southern and eastern yellowjacket wasps (Hymenoptera: Vespidae) reveal evolutionary signatures of social life.</title>
        <authorList>
            <person name="Catto M.A."/>
            <person name="Caine P.B."/>
            <person name="Orr S.E."/>
            <person name="Hunt B.G."/>
            <person name="Goodisman M.A.D."/>
        </authorList>
    </citation>
    <scope>NUCLEOTIDE SEQUENCE [LARGE SCALE GENOMIC DNA]</scope>
    <source>
        <strain evidence="2">232</strain>
        <tissue evidence="2">Head and thorax</tissue>
    </source>
</reference>
<gene>
    <name evidence="2" type="ORF">V1477_019225</name>
</gene>
<evidence type="ECO:0000256" key="1">
    <source>
        <dbReference type="SAM" id="MobiDB-lite"/>
    </source>
</evidence>
<keyword evidence="3" id="KW-1185">Reference proteome</keyword>
<comment type="caution">
    <text evidence="2">The sequence shown here is derived from an EMBL/GenBank/DDBJ whole genome shotgun (WGS) entry which is preliminary data.</text>
</comment>